<gene>
    <name evidence="2" type="ORF">KIN20_030614</name>
    <name evidence="3" type="ORF">KIN20_030618</name>
</gene>
<dbReference type="Proteomes" id="UP001196413">
    <property type="component" value="Unassembled WGS sequence"/>
</dbReference>
<evidence type="ECO:0000313" key="2">
    <source>
        <dbReference type="EMBL" id="KAJ1369206.1"/>
    </source>
</evidence>
<keyword evidence="4" id="KW-1185">Reference proteome</keyword>
<evidence type="ECO:0000313" key="4">
    <source>
        <dbReference type="Proteomes" id="UP001196413"/>
    </source>
</evidence>
<organism evidence="3 4">
    <name type="scientific">Parelaphostrongylus tenuis</name>
    <name type="common">Meningeal worm</name>
    <dbReference type="NCBI Taxonomy" id="148309"/>
    <lineage>
        <taxon>Eukaryota</taxon>
        <taxon>Metazoa</taxon>
        <taxon>Ecdysozoa</taxon>
        <taxon>Nematoda</taxon>
        <taxon>Chromadorea</taxon>
        <taxon>Rhabditida</taxon>
        <taxon>Rhabditina</taxon>
        <taxon>Rhabditomorpha</taxon>
        <taxon>Strongyloidea</taxon>
        <taxon>Metastrongylidae</taxon>
        <taxon>Parelaphostrongylus</taxon>
    </lineage>
</organism>
<proteinExistence type="predicted"/>
<comment type="caution">
    <text evidence="3">The sequence shown here is derived from an EMBL/GenBank/DDBJ whole genome shotgun (WGS) entry which is preliminary data.</text>
</comment>
<evidence type="ECO:0000313" key="3">
    <source>
        <dbReference type="EMBL" id="KAJ1369210.1"/>
    </source>
</evidence>
<feature type="region of interest" description="Disordered" evidence="1">
    <location>
        <begin position="109"/>
        <end position="135"/>
    </location>
</feature>
<feature type="compositionally biased region" description="Basic and acidic residues" evidence="1">
    <location>
        <begin position="109"/>
        <end position="123"/>
    </location>
</feature>
<sequence length="135" mass="14968">MFEAYRDVGSGVGPLGHPRSEQTWGSKRSVPPSLARKSPFGKKITICCWWSFEGACFPSLLGMVVSYLPNSLRAVGLDLGCVEEKLADVDFLKERAISARQCWTATPKSKDKLERMEEVEVSPHRAYNPHAAPSE</sequence>
<protein>
    <submittedName>
        <fullName evidence="3">Uncharacterized protein</fullName>
    </submittedName>
</protein>
<name>A0AAD5R437_PARTN</name>
<reference evidence="3" key="1">
    <citation type="submission" date="2021-06" db="EMBL/GenBank/DDBJ databases">
        <title>Parelaphostrongylus tenuis whole genome reference sequence.</title>
        <authorList>
            <person name="Garwood T.J."/>
            <person name="Larsen P.A."/>
            <person name="Fountain-Jones N.M."/>
            <person name="Garbe J.R."/>
            <person name="Macchietto M.G."/>
            <person name="Kania S.A."/>
            <person name="Gerhold R.W."/>
            <person name="Richards J.E."/>
            <person name="Wolf T.M."/>
        </authorList>
    </citation>
    <scope>NUCLEOTIDE SEQUENCE</scope>
    <source>
        <strain evidence="3">MNPRO001-30</strain>
        <tissue evidence="3">Meninges</tissue>
    </source>
</reference>
<accession>A0AAD5R437</accession>
<dbReference type="EMBL" id="JAHQIW010006451">
    <property type="protein sequence ID" value="KAJ1369206.1"/>
    <property type="molecule type" value="Genomic_DNA"/>
</dbReference>
<dbReference type="EMBL" id="JAHQIW010006451">
    <property type="protein sequence ID" value="KAJ1369210.1"/>
    <property type="molecule type" value="Genomic_DNA"/>
</dbReference>
<dbReference type="AlphaFoldDB" id="A0AAD5R437"/>
<feature type="region of interest" description="Disordered" evidence="1">
    <location>
        <begin position="1"/>
        <end position="30"/>
    </location>
</feature>
<evidence type="ECO:0000256" key="1">
    <source>
        <dbReference type="SAM" id="MobiDB-lite"/>
    </source>
</evidence>